<dbReference type="Pfam" id="PF00931">
    <property type="entry name" value="NB-ARC"/>
    <property type="match status" value="1"/>
</dbReference>
<dbReference type="Pfam" id="PF23247">
    <property type="entry name" value="LRR_RPS2"/>
    <property type="match status" value="1"/>
</dbReference>
<dbReference type="InterPro" id="IPR032675">
    <property type="entry name" value="LRR_dom_sf"/>
</dbReference>
<dbReference type="PRINTS" id="PR00364">
    <property type="entry name" value="DISEASERSIST"/>
</dbReference>
<dbReference type="Proteomes" id="UP000236630">
    <property type="component" value="Unassembled WGS sequence"/>
</dbReference>
<feature type="domain" description="NB-ARC" evidence="6">
    <location>
        <begin position="158"/>
        <end position="321"/>
    </location>
</feature>
<organism evidence="8 9">
    <name type="scientific">Citrus unshiu</name>
    <name type="common">Satsuma mandarin</name>
    <name type="synonym">Citrus nobilis var. unshiu</name>
    <dbReference type="NCBI Taxonomy" id="55188"/>
    <lineage>
        <taxon>Eukaryota</taxon>
        <taxon>Viridiplantae</taxon>
        <taxon>Streptophyta</taxon>
        <taxon>Embryophyta</taxon>
        <taxon>Tracheophyta</taxon>
        <taxon>Spermatophyta</taxon>
        <taxon>Magnoliopsida</taxon>
        <taxon>eudicotyledons</taxon>
        <taxon>Gunneridae</taxon>
        <taxon>Pentapetalae</taxon>
        <taxon>rosids</taxon>
        <taxon>malvids</taxon>
        <taxon>Sapindales</taxon>
        <taxon>Rutaceae</taxon>
        <taxon>Aurantioideae</taxon>
        <taxon>Citrus</taxon>
    </lineage>
</organism>
<dbReference type="Gene3D" id="3.40.50.300">
    <property type="entry name" value="P-loop containing nucleotide triphosphate hydrolases"/>
    <property type="match status" value="1"/>
</dbReference>
<dbReference type="Gene3D" id="1.10.8.430">
    <property type="entry name" value="Helical domain of apoptotic protease-activating factors"/>
    <property type="match status" value="1"/>
</dbReference>
<evidence type="ECO:0000256" key="5">
    <source>
        <dbReference type="SAM" id="Coils"/>
    </source>
</evidence>
<evidence type="ECO:0000256" key="4">
    <source>
        <dbReference type="ARBA" id="ARBA00022840"/>
    </source>
</evidence>
<keyword evidence="5" id="KW-0175">Coiled coil</keyword>
<dbReference type="InterPro" id="IPR002182">
    <property type="entry name" value="NB-ARC"/>
</dbReference>
<dbReference type="Gene3D" id="3.80.10.10">
    <property type="entry name" value="Ribonuclease Inhibitor"/>
    <property type="match status" value="1"/>
</dbReference>
<evidence type="ECO:0000313" key="8">
    <source>
        <dbReference type="EMBL" id="GAY63923.1"/>
    </source>
</evidence>
<comment type="similarity">
    <text evidence="1">Belongs to the disease resistance NB-LRR family.</text>
</comment>
<evidence type="ECO:0000256" key="2">
    <source>
        <dbReference type="ARBA" id="ARBA00022741"/>
    </source>
</evidence>
<keyword evidence="3" id="KW-0611">Plant defense</keyword>
<dbReference type="FunFam" id="3.40.50.300:FF:001091">
    <property type="entry name" value="Probable disease resistance protein At1g61300"/>
    <property type="match status" value="1"/>
</dbReference>
<dbReference type="InterPro" id="IPR057135">
    <property type="entry name" value="At4g27190-like_LRR"/>
</dbReference>
<evidence type="ECO:0000259" key="7">
    <source>
        <dbReference type="Pfam" id="PF23247"/>
    </source>
</evidence>
<keyword evidence="4" id="KW-0067">ATP-binding</keyword>
<evidence type="ECO:0000259" key="6">
    <source>
        <dbReference type="Pfam" id="PF00931"/>
    </source>
</evidence>
<reference evidence="8 9" key="1">
    <citation type="journal article" date="2017" name="Front. Genet.">
        <title>Draft sequencing of the heterozygous diploid genome of Satsuma (Citrus unshiu Marc.) using a hybrid assembly approach.</title>
        <authorList>
            <person name="Shimizu T."/>
            <person name="Tanizawa Y."/>
            <person name="Mochizuki T."/>
            <person name="Nagasaki H."/>
            <person name="Yoshioka T."/>
            <person name="Toyoda A."/>
            <person name="Fujiyama A."/>
            <person name="Kaminuma E."/>
            <person name="Nakamura Y."/>
        </authorList>
    </citation>
    <scope>NUCLEOTIDE SEQUENCE [LARGE SCALE GENOMIC DNA]</scope>
    <source>
        <strain evidence="9">cv. Miyagawa wase</strain>
    </source>
</reference>
<evidence type="ECO:0000313" key="9">
    <source>
        <dbReference type="Proteomes" id="UP000236630"/>
    </source>
</evidence>
<accession>A0A2H5QH60</accession>
<sequence length="1009" mass="112847">MDIATSAVAKVAEYLVDPIIHPFTYCCTYNTNFEKLNEEVDKLKNARESVRYKVDGSRIKGDGIQHHVEEWLIAVDKEINEVETLIADKENSNNRWLKGLCPNLRTRYQLSKKAEREANAIVGLHEKGRFDSVSFRTIPEETWLKSTQDFMHFESRKSTLKGILDALSNRNFNMIGVYGMGGIGKTTLVKEVGRQVKENNLFEKVISSRVSQTPQIKNIQGEIAEKIGLELAEQSHETVRAGRLLERLKKETKILIILDDFWGSLDLEAIGIPLADDNGGCKVLLTARSQDVLSCKMDCQQNFFVDVLNEKEARSLFRKVTGDCIDNGELKSVATEVVQKCAGLPIAIVPMAKALKNKCLHEWKDALRQLRMPFLRSFSGTQAVAAYSAIELSYNQLGGEELRKTRVSSTISSSETSRIKPLRVNITSSHNMISTTKVSKTTTSISSSSKTTSGLSIKHLGILELVNAITASLTQNINTVDEARDRAHTLVCKLKNSCLLLGGWRSEWFSMHDVVRDVAISIASRVQHVFAVKNVVVPPTSWPDKDALKVCTAISLKNSNISELPQVFECPQLKYFHIANDPSRRIPVHIANDPSRRIPDKFFTGMRELRVLDFARMHLLPLPSSLRLLQNLQTLSLDYCELGDIAIVGDLKTLVILTLRGSDMEKLVEEIGQLTHLRLLDLSNCFNLKVIPPNVISSLSQLEELYIGESPIMWGKVGGVDGEGRNASLDELNNLSKLTSLEILIEDEKTLPRDLSFFKMLQRYSILIGDQWAWDSPSDDISGIFQLTVASGANICLNGGHIMQLKGIKELCLGGSLDMKSVLYGSHGEGFPQLKHLEVVENSNLLCVVDTVDRATAPTTAFPVLESLFLRDLRNLEKICRGPLAAESFCQLRDMRVNGCDKLKNVFPLVIGRGLQQLQFIEVTECQNLDVIFAAERGDESSNSNTQVIELTQLTILELCYLPQLTSFCTGDLHFEFPSLEKLRILECPQVKFKSTIHESTKKVRSRLL</sequence>
<dbReference type="GO" id="GO:0043531">
    <property type="term" value="F:ADP binding"/>
    <property type="evidence" value="ECO:0007669"/>
    <property type="project" value="InterPro"/>
</dbReference>
<dbReference type="GO" id="GO:0006952">
    <property type="term" value="P:defense response"/>
    <property type="evidence" value="ECO:0007669"/>
    <property type="project" value="UniProtKB-KW"/>
</dbReference>
<dbReference type="PANTHER" id="PTHR33463:SF198">
    <property type="entry name" value="RPP4C3"/>
    <property type="match status" value="1"/>
</dbReference>
<feature type="domain" description="Disease resistance protein At4g27190-like leucine-rich repeats" evidence="7">
    <location>
        <begin position="868"/>
        <end position="991"/>
    </location>
</feature>
<protein>
    <submittedName>
        <fullName evidence="8">Uncharacterized protein</fullName>
    </submittedName>
</protein>
<proteinExistence type="inferred from homology"/>
<evidence type="ECO:0000256" key="3">
    <source>
        <dbReference type="ARBA" id="ARBA00022821"/>
    </source>
</evidence>
<dbReference type="InterPro" id="IPR042197">
    <property type="entry name" value="Apaf_helical"/>
</dbReference>
<dbReference type="SUPFAM" id="SSF52540">
    <property type="entry name" value="P-loop containing nucleoside triphosphate hydrolases"/>
    <property type="match status" value="1"/>
</dbReference>
<dbReference type="InterPro" id="IPR027417">
    <property type="entry name" value="P-loop_NTPase"/>
</dbReference>
<comment type="caution">
    <text evidence="8">The sequence shown here is derived from an EMBL/GenBank/DDBJ whole genome shotgun (WGS) entry which is preliminary data.</text>
</comment>
<evidence type="ECO:0000256" key="1">
    <source>
        <dbReference type="ARBA" id="ARBA00008894"/>
    </source>
</evidence>
<dbReference type="PANTHER" id="PTHR33463">
    <property type="entry name" value="NB-ARC DOMAIN-CONTAINING PROTEIN-RELATED"/>
    <property type="match status" value="1"/>
</dbReference>
<dbReference type="AlphaFoldDB" id="A0A2H5QH60"/>
<dbReference type="EMBL" id="BDQV01000377">
    <property type="protein sequence ID" value="GAY63923.1"/>
    <property type="molecule type" value="Genomic_DNA"/>
</dbReference>
<keyword evidence="9" id="KW-1185">Reference proteome</keyword>
<name>A0A2H5QH60_CITUN</name>
<gene>
    <name evidence="8" type="ORF">CUMW_229500</name>
</gene>
<dbReference type="GO" id="GO:0005524">
    <property type="term" value="F:ATP binding"/>
    <property type="evidence" value="ECO:0007669"/>
    <property type="project" value="UniProtKB-KW"/>
</dbReference>
<dbReference type="InterPro" id="IPR050905">
    <property type="entry name" value="Plant_NBS-LRR"/>
</dbReference>
<feature type="coiled-coil region" evidence="5">
    <location>
        <begin position="33"/>
        <end position="95"/>
    </location>
</feature>
<dbReference type="SUPFAM" id="SSF52058">
    <property type="entry name" value="L domain-like"/>
    <property type="match status" value="1"/>
</dbReference>
<keyword evidence="2" id="KW-0547">Nucleotide-binding</keyword>